<dbReference type="GO" id="GO:0016491">
    <property type="term" value="F:oxidoreductase activity"/>
    <property type="evidence" value="ECO:0007669"/>
    <property type="project" value="UniProtKB-KW"/>
</dbReference>
<dbReference type="EMBL" id="LRQT01000123">
    <property type="protein sequence ID" value="KXA61156.1"/>
    <property type="molecule type" value="Genomic_DNA"/>
</dbReference>
<evidence type="ECO:0000256" key="2">
    <source>
        <dbReference type="ARBA" id="ARBA00022643"/>
    </source>
</evidence>
<dbReference type="PATRIC" id="fig|39777.7.peg.1941"/>
<keyword evidence="3" id="KW-0560">Oxidoreductase</keyword>
<dbReference type="Pfam" id="PF00881">
    <property type="entry name" value="Nitroreductase"/>
    <property type="match status" value="1"/>
</dbReference>
<dbReference type="InterPro" id="IPR000415">
    <property type="entry name" value="Nitroreductase-like"/>
</dbReference>
<dbReference type="SUPFAM" id="SSF55469">
    <property type="entry name" value="FMN-dependent nitroreductase-like"/>
    <property type="match status" value="1"/>
</dbReference>
<organism evidence="4">
    <name type="scientific">Veillonella atypica</name>
    <dbReference type="NCBI Taxonomy" id="39777"/>
    <lineage>
        <taxon>Bacteria</taxon>
        <taxon>Bacillati</taxon>
        <taxon>Bacillota</taxon>
        <taxon>Negativicutes</taxon>
        <taxon>Veillonellales</taxon>
        <taxon>Veillonellaceae</taxon>
        <taxon>Veillonella</taxon>
    </lineage>
</organism>
<sequence length="196" mass="22169">MNTLECIKTRHSTRKFKPEPVAQELLDTVIDAGRRAPTGGNLQPTHFMVITNPDVLKELVTLVQEEYGKTEVTEQTPPYMVNIIKMSKEGKFVFHYNAPVLIVLAHKPVLANNFSDTACAMENMMLACNELDLGSCWVNQLRHLQDNERIIKRLRELGMGDDEKVYASLAIGYPDLPNGLNRRELDIKGNPVTYID</sequence>
<evidence type="ECO:0000313" key="5">
    <source>
        <dbReference type="Proteomes" id="UP000070226"/>
    </source>
</evidence>
<dbReference type="PANTHER" id="PTHR23026">
    <property type="entry name" value="NADPH NITROREDUCTASE"/>
    <property type="match status" value="1"/>
</dbReference>
<protein>
    <submittedName>
        <fullName evidence="4">Nitroreductase family protein</fullName>
    </submittedName>
</protein>
<dbReference type="CDD" id="cd02136">
    <property type="entry name" value="PnbA_NfnB-like"/>
    <property type="match status" value="1"/>
</dbReference>
<gene>
    <name evidence="4" type="ORF">HMPREF3233_01972</name>
</gene>
<evidence type="ECO:0000256" key="3">
    <source>
        <dbReference type="ARBA" id="ARBA00023002"/>
    </source>
</evidence>
<keyword evidence="2" id="KW-0288">FMN</keyword>
<keyword evidence="1" id="KW-0285">Flavoprotein</keyword>
<evidence type="ECO:0000313" key="4">
    <source>
        <dbReference type="EMBL" id="KXA61156.1"/>
    </source>
</evidence>
<accession>A0A133RZG9</accession>
<comment type="caution">
    <text evidence="4">The sequence shown here is derived from an EMBL/GenBank/DDBJ whole genome shotgun (WGS) entry which is preliminary data.</text>
</comment>
<dbReference type="AlphaFoldDB" id="A0A133RZG9"/>
<dbReference type="Gene3D" id="3.40.109.10">
    <property type="entry name" value="NADH Oxidase"/>
    <property type="match status" value="1"/>
</dbReference>
<dbReference type="RefSeq" id="WP_005384678.1">
    <property type="nucleotide sequence ID" value="NZ_CABKSO010000001.1"/>
</dbReference>
<dbReference type="Proteomes" id="UP000070226">
    <property type="component" value="Unassembled WGS sequence"/>
</dbReference>
<evidence type="ECO:0000256" key="1">
    <source>
        <dbReference type="ARBA" id="ARBA00022630"/>
    </source>
</evidence>
<dbReference type="InterPro" id="IPR029479">
    <property type="entry name" value="Nitroreductase"/>
</dbReference>
<dbReference type="InterPro" id="IPR050627">
    <property type="entry name" value="Nitroreductase/BluB"/>
</dbReference>
<reference evidence="4 5" key="1">
    <citation type="submission" date="2016-01" db="EMBL/GenBank/DDBJ databases">
        <authorList>
            <person name="Oliw E.H."/>
        </authorList>
    </citation>
    <scope>NUCLEOTIDE SEQUENCE [LARGE SCALE GENOMIC DNA]</scope>
    <source>
        <strain evidence="4 5">CMW7756B</strain>
    </source>
</reference>
<dbReference type="GeneID" id="57774625"/>
<proteinExistence type="predicted"/>
<name>A0A133RZG9_9FIRM</name>
<dbReference type="PANTHER" id="PTHR23026:SF90">
    <property type="entry name" value="IODOTYROSINE DEIODINASE 1"/>
    <property type="match status" value="1"/>
</dbReference>